<protein>
    <recommendedName>
        <fullName evidence="6">Major facilitator superfamily (MFS) profile domain-containing protein</fullName>
    </recommendedName>
</protein>
<dbReference type="InterPro" id="IPR020846">
    <property type="entry name" value="MFS_dom"/>
</dbReference>
<dbReference type="InterPro" id="IPR005828">
    <property type="entry name" value="MFS_sugar_transport-like"/>
</dbReference>
<dbReference type="PANTHER" id="PTHR24064">
    <property type="entry name" value="SOLUTE CARRIER FAMILY 22 MEMBER"/>
    <property type="match status" value="1"/>
</dbReference>
<dbReference type="GO" id="GO:0022857">
    <property type="term" value="F:transmembrane transporter activity"/>
    <property type="evidence" value="ECO:0007669"/>
    <property type="project" value="InterPro"/>
</dbReference>
<reference evidence="7" key="1">
    <citation type="submission" date="2021-06" db="EMBL/GenBank/DDBJ databases">
        <authorList>
            <person name="Hodson N. C."/>
            <person name="Mongue J. A."/>
            <person name="Jaron S. K."/>
        </authorList>
    </citation>
    <scope>NUCLEOTIDE SEQUENCE</scope>
</reference>
<keyword evidence="3 5" id="KW-1133">Transmembrane helix</keyword>
<evidence type="ECO:0000256" key="4">
    <source>
        <dbReference type="ARBA" id="ARBA00023136"/>
    </source>
</evidence>
<keyword evidence="2 5" id="KW-0812">Transmembrane</keyword>
<dbReference type="EMBL" id="CAJVCH010547961">
    <property type="protein sequence ID" value="CAG7828553.1"/>
    <property type="molecule type" value="Genomic_DNA"/>
</dbReference>
<name>A0A8J2PP41_9HEXA</name>
<dbReference type="OrthoDB" id="2261376at2759"/>
<dbReference type="Proteomes" id="UP000708208">
    <property type="component" value="Unassembled WGS sequence"/>
</dbReference>
<evidence type="ECO:0000256" key="2">
    <source>
        <dbReference type="ARBA" id="ARBA00022692"/>
    </source>
</evidence>
<dbReference type="PROSITE" id="PS50850">
    <property type="entry name" value="MFS"/>
    <property type="match status" value="1"/>
</dbReference>
<dbReference type="AlphaFoldDB" id="A0A8J2PP41"/>
<proteinExistence type="predicted"/>
<evidence type="ECO:0000313" key="7">
    <source>
        <dbReference type="EMBL" id="CAG7828553.1"/>
    </source>
</evidence>
<evidence type="ECO:0000256" key="3">
    <source>
        <dbReference type="ARBA" id="ARBA00022989"/>
    </source>
</evidence>
<keyword evidence="8" id="KW-1185">Reference proteome</keyword>
<sequence>MTLGLLAYHIPNWRYLTGVSALPIFLVFLFYPFIQESPRWLLTQKKTQEAHAILTKVAKWNSRPPPT</sequence>
<dbReference type="GO" id="GO:0016020">
    <property type="term" value="C:membrane"/>
    <property type="evidence" value="ECO:0007669"/>
    <property type="project" value="UniProtKB-SubCell"/>
</dbReference>
<feature type="domain" description="Major facilitator superfamily (MFS) profile" evidence="6">
    <location>
        <begin position="1"/>
        <end position="67"/>
    </location>
</feature>
<comment type="caution">
    <text evidence="7">The sequence shown here is derived from an EMBL/GenBank/DDBJ whole genome shotgun (WGS) entry which is preliminary data.</text>
</comment>
<organism evidence="7 8">
    <name type="scientific">Allacma fusca</name>
    <dbReference type="NCBI Taxonomy" id="39272"/>
    <lineage>
        <taxon>Eukaryota</taxon>
        <taxon>Metazoa</taxon>
        <taxon>Ecdysozoa</taxon>
        <taxon>Arthropoda</taxon>
        <taxon>Hexapoda</taxon>
        <taxon>Collembola</taxon>
        <taxon>Symphypleona</taxon>
        <taxon>Sminthuridae</taxon>
        <taxon>Allacma</taxon>
    </lineage>
</organism>
<dbReference type="Pfam" id="PF00083">
    <property type="entry name" value="Sugar_tr"/>
    <property type="match status" value="1"/>
</dbReference>
<evidence type="ECO:0000313" key="8">
    <source>
        <dbReference type="Proteomes" id="UP000708208"/>
    </source>
</evidence>
<evidence type="ECO:0000256" key="1">
    <source>
        <dbReference type="ARBA" id="ARBA00004141"/>
    </source>
</evidence>
<keyword evidence="4 5" id="KW-0472">Membrane</keyword>
<comment type="subcellular location">
    <subcellularLocation>
        <location evidence="1">Membrane</location>
        <topology evidence="1">Multi-pass membrane protein</topology>
    </subcellularLocation>
</comment>
<feature type="transmembrane region" description="Helical" evidence="5">
    <location>
        <begin position="12"/>
        <end position="34"/>
    </location>
</feature>
<evidence type="ECO:0000256" key="5">
    <source>
        <dbReference type="SAM" id="Phobius"/>
    </source>
</evidence>
<accession>A0A8J2PP41</accession>
<evidence type="ECO:0000259" key="6">
    <source>
        <dbReference type="PROSITE" id="PS50850"/>
    </source>
</evidence>
<gene>
    <name evidence="7" type="ORF">AFUS01_LOCUS38474</name>
</gene>
<feature type="non-terminal residue" evidence="7">
    <location>
        <position position="67"/>
    </location>
</feature>